<gene>
    <name evidence="8" type="ORF">BDV96DRAFT_594549</name>
</gene>
<protein>
    <recommendedName>
        <fullName evidence="10">Phytanoyl-CoA dioxygenase family protein</fullName>
    </recommendedName>
</protein>
<evidence type="ECO:0000256" key="1">
    <source>
        <dbReference type="ARBA" id="ARBA00001962"/>
    </source>
</evidence>
<dbReference type="PANTHER" id="PTHR20883:SF45">
    <property type="entry name" value="PHYTANOYL-COA DIOXYGENASE FAMILY PROTEIN"/>
    <property type="match status" value="1"/>
</dbReference>
<keyword evidence="4" id="KW-0479">Metal-binding</keyword>
<dbReference type="AlphaFoldDB" id="A0A6A5ZPF7"/>
<dbReference type="EMBL" id="ML977312">
    <property type="protein sequence ID" value="KAF2121339.1"/>
    <property type="molecule type" value="Genomic_DNA"/>
</dbReference>
<sequence>MSPSIIDSQVIPTPKSVGVKSSKSPLPEVKEFDAATATIDDLVAALKVAGGVIIRNLLAQDELDNIEKDVRPWLEKDKPWDGYAFPAETRRAYGLIGKSETFALRIVGHLLWLGVTDALLTSTLECNWFGDKNDVSVSPPQVNNTIAFSIGPGARNQPLHRDDVVHHRCYSAVAEHELGRDAGIGFFVAGKRTTRANGATRFIPGSHLWDYSEGPAREEQTYYAELAPGDGFMILSGCFHGGSANTTEDQERLVYSTFSTRGWMRQEENQYLAVDTEKIKELPRWLQERIGYGLSRPFLGWVDLKSPMSVLHPEHDNQDDLF</sequence>
<dbReference type="OrthoDB" id="445007at2759"/>
<comment type="cofactor">
    <cofactor evidence="1">
        <name>Fe cation</name>
        <dbReference type="ChEBI" id="CHEBI:24875"/>
    </cofactor>
</comment>
<dbReference type="SUPFAM" id="SSF51197">
    <property type="entry name" value="Clavaminate synthase-like"/>
    <property type="match status" value="1"/>
</dbReference>
<organism evidence="8 9">
    <name type="scientific">Lophiotrema nucula</name>
    <dbReference type="NCBI Taxonomy" id="690887"/>
    <lineage>
        <taxon>Eukaryota</taxon>
        <taxon>Fungi</taxon>
        <taxon>Dikarya</taxon>
        <taxon>Ascomycota</taxon>
        <taxon>Pezizomycotina</taxon>
        <taxon>Dothideomycetes</taxon>
        <taxon>Pleosporomycetidae</taxon>
        <taxon>Pleosporales</taxon>
        <taxon>Lophiotremataceae</taxon>
        <taxon>Lophiotrema</taxon>
    </lineage>
</organism>
<evidence type="ECO:0008006" key="10">
    <source>
        <dbReference type="Google" id="ProtNLM"/>
    </source>
</evidence>
<dbReference type="InterPro" id="IPR008775">
    <property type="entry name" value="Phytyl_CoA_dOase-like"/>
</dbReference>
<comment type="similarity">
    <text evidence="2">Belongs to the PhyH family.</text>
</comment>
<keyword evidence="5" id="KW-0223">Dioxygenase</keyword>
<evidence type="ECO:0000313" key="9">
    <source>
        <dbReference type="Proteomes" id="UP000799770"/>
    </source>
</evidence>
<dbReference type="GO" id="GO:0046872">
    <property type="term" value="F:metal ion binding"/>
    <property type="evidence" value="ECO:0007669"/>
    <property type="project" value="UniProtKB-KW"/>
</dbReference>
<evidence type="ECO:0000256" key="7">
    <source>
        <dbReference type="ARBA" id="ARBA00023004"/>
    </source>
</evidence>
<dbReference type="Pfam" id="PF05721">
    <property type="entry name" value="PhyH"/>
    <property type="match status" value="1"/>
</dbReference>
<dbReference type="PANTHER" id="PTHR20883">
    <property type="entry name" value="PHYTANOYL-COA DIOXYGENASE DOMAIN CONTAINING 1"/>
    <property type="match status" value="1"/>
</dbReference>
<evidence type="ECO:0000256" key="5">
    <source>
        <dbReference type="ARBA" id="ARBA00022964"/>
    </source>
</evidence>
<evidence type="ECO:0000313" key="8">
    <source>
        <dbReference type="EMBL" id="KAF2121339.1"/>
    </source>
</evidence>
<keyword evidence="9" id="KW-1185">Reference proteome</keyword>
<accession>A0A6A5ZPF7</accession>
<comment type="subunit">
    <text evidence="3">Homodimer.</text>
</comment>
<keyword evidence="7" id="KW-0408">Iron</keyword>
<evidence type="ECO:0000256" key="3">
    <source>
        <dbReference type="ARBA" id="ARBA00011738"/>
    </source>
</evidence>
<evidence type="ECO:0000256" key="6">
    <source>
        <dbReference type="ARBA" id="ARBA00023002"/>
    </source>
</evidence>
<keyword evidence="6" id="KW-0560">Oxidoreductase</keyword>
<dbReference type="Gene3D" id="2.60.120.620">
    <property type="entry name" value="q2cbj1_9rhob like domain"/>
    <property type="match status" value="1"/>
</dbReference>
<dbReference type="GO" id="GO:0051213">
    <property type="term" value="F:dioxygenase activity"/>
    <property type="evidence" value="ECO:0007669"/>
    <property type="project" value="UniProtKB-KW"/>
</dbReference>
<dbReference type="Proteomes" id="UP000799770">
    <property type="component" value="Unassembled WGS sequence"/>
</dbReference>
<evidence type="ECO:0000256" key="4">
    <source>
        <dbReference type="ARBA" id="ARBA00022723"/>
    </source>
</evidence>
<proteinExistence type="inferred from homology"/>
<name>A0A6A5ZPF7_9PLEO</name>
<evidence type="ECO:0000256" key="2">
    <source>
        <dbReference type="ARBA" id="ARBA00005830"/>
    </source>
</evidence>
<reference evidence="8" key="1">
    <citation type="journal article" date="2020" name="Stud. Mycol.">
        <title>101 Dothideomycetes genomes: a test case for predicting lifestyles and emergence of pathogens.</title>
        <authorList>
            <person name="Haridas S."/>
            <person name="Albert R."/>
            <person name="Binder M."/>
            <person name="Bloem J."/>
            <person name="Labutti K."/>
            <person name="Salamov A."/>
            <person name="Andreopoulos B."/>
            <person name="Baker S."/>
            <person name="Barry K."/>
            <person name="Bills G."/>
            <person name="Bluhm B."/>
            <person name="Cannon C."/>
            <person name="Castanera R."/>
            <person name="Culley D."/>
            <person name="Daum C."/>
            <person name="Ezra D."/>
            <person name="Gonzalez J."/>
            <person name="Henrissat B."/>
            <person name="Kuo A."/>
            <person name="Liang C."/>
            <person name="Lipzen A."/>
            <person name="Lutzoni F."/>
            <person name="Magnuson J."/>
            <person name="Mondo S."/>
            <person name="Nolan M."/>
            <person name="Ohm R."/>
            <person name="Pangilinan J."/>
            <person name="Park H.-J."/>
            <person name="Ramirez L."/>
            <person name="Alfaro M."/>
            <person name="Sun H."/>
            <person name="Tritt A."/>
            <person name="Yoshinaga Y."/>
            <person name="Zwiers L.-H."/>
            <person name="Turgeon B."/>
            <person name="Goodwin S."/>
            <person name="Spatafora J."/>
            <person name="Crous P."/>
            <person name="Grigoriev I."/>
        </authorList>
    </citation>
    <scope>NUCLEOTIDE SEQUENCE</scope>
    <source>
        <strain evidence="8">CBS 627.86</strain>
    </source>
</reference>